<reference evidence="1 2" key="1">
    <citation type="journal article" date="2021" name="Hortic Res">
        <title>High-quality reference genome and annotation aids understanding of berry development for evergreen blueberry (Vaccinium darrowii).</title>
        <authorList>
            <person name="Yu J."/>
            <person name="Hulse-Kemp A.M."/>
            <person name="Babiker E."/>
            <person name="Staton M."/>
        </authorList>
    </citation>
    <scope>NUCLEOTIDE SEQUENCE [LARGE SCALE GENOMIC DNA]</scope>
    <source>
        <strain evidence="2">cv. NJ 8807/NJ 8810</strain>
        <tissue evidence="1">Young leaf</tissue>
    </source>
</reference>
<name>A0ACB7XFC6_9ERIC</name>
<dbReference type="Proteomes" id="UP000828048">
    <property type="component" value="Chromosome 10"/>
</dbReference>
<evidence type="ECO:0000313" key="1">
    <source>
        <dbReference type="EMBL" id="KAH7839335.1"/>
    </source>
</evidence>
<dbReference type="EMBL" id="CM037160">
    <property type="protein sequence ID" value="KAH7839335.1"/>
    <property type="molecule type" value="Genomic_DNA"/>
</dbReference>
<comment type="caution">
    <text evidence="1">The sequence shown here is derived from an EMBL/GenBank/DDBJ whole genome shotgun (WGS) entry which is preliminary data.</text>
</comment>
<accession>A0ACB7XFC6</accession>
<proteinExistence type="predicted"/>
<gene>
    <name evidence="1" type="ORF">Vadar_002810</name>
</gene>
<organism evidence="1 2">
    <name type="scientific">Vaccinium darrowii</name>
    <dbReference type="NCBI Taxonomy" id="229202"/>
    <lineage>
        <taxon>Eukaryota</taxon>
        <taxon>Viridiplantae</taxon>
        <taxon>Streptophyta</taxon>
        <taxon>Embryophyta</taxon>
        <taxon>Tracheophyta</taxon>
        <taxon>Spermatophyta</taxon>
        <taxon>Magnoliopsida</taxon>
        <taxon>eudicotyledons</taxon>
        <taxon>Gunneridae</taxon>
        <taxon>Pentapetalae</taxon>
        <taxon>asterids</taxon>
        <taxon>Ericales</taxon>
        <taxon>Ericaceae</taxon>
        <taxon>Vaccinioideae</taxon>
        <taxon>Vaccinieae</taxon>
        <taxon>Vaccinium</taxon>
    </lineage>
</organism>
<protein>
    <submittedName>
        <fullName evidence="1">Uncharacterized protein</fullName>
    </submittedName>
</protein>
<evidence type="ECO:0000313" key="2">
    <source>
        <dbReference type="Proteomes" id="UP000828048"/>
    </source>
</evidence>
<sequence>MIRCGQRSIIFLLNNGGYAIEERIHEGPYNVIKNWDYAGLVHAIHNHQGKCWSTQVRYEGELIAAIEMALGDKKDCLCFIEVILQKNDTTEQLIDWATRLTTSV</sequence>
<keyword evidence="2" id="KW-1185">Reference proteome</keyword>